<gene>
    <name evidence="2" type="ORF">IRJ18_20440</name>
</gene>
<sequence length="92" mass="11202">MAKRLIVSRKAYLNIDYIIEFNNTRNQSNTYSIKFVKQIFKEFNVLTKHPFLGKPTRNNSYVLIWRDYCIYYLIENDRIIILSVNHQKQNIR</sequence>
<reference evidence="2 3" key="1">
    <citation type="submission" date="2020-10" db="EMBL/GenBank/DDBJ databases">
        <title>Mucilaginibacter mali sp. nov., isolated from rhizosphere soil of apple orchard.</title>
        <authorList>
            <person name="Lee J.-S."/>
            <person name="Kim H.S."/>
            <person name="Kim J.-S."/>
        </authorList>
    </citation>
    <scope>NUCLEOTIDE SEQUENCE [LARGE SCALE GENOMIC DNA]</scope>
    <source>
        <strain evidence="2 3">KCTC 23157</strain>
    </source>
</reference>
<dbReference type="Proteomes" id="UP000632774">
    <property type="component" value="Unassembled WGS sequence"/>
</dbReference>
<evidence type="ECO:0000313" key="2">
    <source>
        <dbReference type="EMBL" id="MBE9668749.1"/>
    </source>
</evidence>
<organism evidence="2 3">
    <name type="scientific">Mucilaginibacter boryungensis</name>
    <dbReference type="NCBI Taxonomy" id="768480"/>
    <lineage>
        <taxon>Bacteria</taxon>
        <taxon>Pseudomonadati</taxon>
        <taxon>Bacteroidota</taxon>
        <taxon>Sphingobacteriia</taxon>
        <taxon>Sphingobacteriales</taxon>
        <taxon>Sphingobacteriaceae</taxon>
        <taxon>Mucilaginibacter</taxon>
    </lineage>
</organism>
<keyword evidence="1" id="KW-1277">Toxin-antitoxin system</keyword>
<proteinExistence type="predicted"/>
<dbReference type="Gene3D" id="3.30.2310.20">
    <property type="entry name" value="RelE-like"/>
    <property type="match status" value="1"/>
</dbReference>
<evidence type="ECO:0000313" key="3">
    <source>
        <dbReference type="Proteomes" id="UP000632774"/>
    </source>
</evidence>
<keyword evidence="3" id="KW-1185">Reference proteome</keyword>
<accession>A0ABR9XNQ3</accession>
<protein>
    <submittedName>
        <fullName evidence="2">Type II toxin-antitoxin system RelE/ParE family toxin</fullName>
    </submittedName>
</protein>
<evidence type="ECO:0000256" key="1">
    <source>
        <dbReference type="ARBA" id="ARBA00022649"/>
    </source>
</evidence>
<dbReference type="RefSeq" id="WP_194108135.1">
    <property type="nucleotide sequence ID" value="NZ_JADFFM010000002.1"/>
</dbReference>
<name>A0ABR9XNQ3_9SPHI</name>
<dbReference type="InterPro" id="IPR007712">
    <property type="entry name" value="RelE/ParE_toxin"/>
</dbReference>
<dbReference type="InterPro" id="IPR035093">
    <property type="entry name" value="RelE/ParE_toxin_dom_sf"/>
</dbReference>
<comment type="caution">
    <text evidence="2">The sequence shown here is derived from an EMBL/GenBank/DDBJ whole genome shotgun (WGS) entry which is preliminary data.</text>
</comment>
<dbReference type="Pfam" id="PF05016">
    <property type="entry name" value="ParE_toxin"/>
    <property type="match status" value="1"/>
</dbReference>
<dbReference type="EMBL" id="JADFFM010000002">
    <property type="protein sequence ID" value="MBE9668749.1"/>
    <property type="molecule type" value="Genomic_DNA"/>
</dbReference>